<evidence type="ECO:0000313" key="11">
    <source>
        <dbReference type="EMBL" id="KXS16037.1"/>
    </source>
</evidence>
<dbReference type="PANTHER" id="PTHR31683">
    <property type="entry name" value="PECTATE LYASE 18-RELATED"/>
    <property type="match status" value="1"/>
</dbReference>
<comment type="subcellular location">
    <subcellularLocation>
        <location evidence="1">Secreted</location>
    </subcellularLocation>
</comment>
<feature type="chain" id="PRO_5011873204" description="pectin lyase" evidence="8">
    <location>
        <begin position="23"/>
        <end position="392"/>
    </location>
</feature>
<gene>
    <name evidence="10" type="ORF">M427DRAFT_145297</name>
    <name evidence="11" type="ORF">M427DRAFT_56326</name>
</gene>
<dbReference type="FunFam" id="2.160.20.10:FF:000003">
    <property type="entry name" value="Pectin lyase F"/>
    <property type="match status" value="1"/>
</dbReference>
<accession>A0A139AGX0</accession>
<evidence type="ECO:0000256" key="4">
    <source>
        <dbReference type="ARBA" id="ARBA00022729"/>
    </source>
</evidence>
<evidence type="ECO:0000256" key="6">
    <source>
        <dbReference type="ARBA" id="ARBA00036818"/>
    </source>
</evidence>
<dbReference type="GO" id="GO:0005576">
    <property type="term" value="C:extracellular region"/>
    <property type="evidence" value="ECO:0007669"/>
    <property type="project" value="UniProtKB-SubCell"/>
</dbReference>
<evidence type="ECO:0000256" key="7">
    <source>
        <dbReference type="ARBA" id="ARBA00039082"/>
    </source>
</evidence>
<evidence type="ECO:0000256" key="3">
    <source>
        <dbReference type="ARBA" id="ARBA00022525"/>
    </source>
</evidence>
<dbReference type="GO" id="GO:0030570">
    <property type="term" value="F:pectate lyase activity"/>
    <property type="evidence" value="ECO:0007669"/>
    <property type="project" value="InterPro"/>
</dbReference>
<evidence type="ECO:0000313" key="10">
    <source>
        <dbReference type="EMBL" id="KXS16026.1"/>
    </source>
</evidence>
<keyword evidence="5 11" id="KW-0456">Lyase</keyword>
<dbReference type="InterPro" id="IPR012334">
    <property type="entry name" value="Pectin_lyas_fold"/>
</dbReference>
<keyword evidence="3" id="KW-0964">Secreted</keyword>
<dbReference type="SMART" id="SM00656">
    <property type="entry name" value="Amb_all"/>
    <property type="match status" value="1"/>
</dbReference>
<evidence type="ECO:0000313" key="12">
    <source>
        <dbReference type="Proteomes" id="UP000070544"/>
    </source>
</evidence>
<dbReference type="PANTHER" id="PTHR31683:SF16">
    <property type="entry name" value="PECTIN LYASE A-RELATED"/>
    <property type="match status" value="1"/>
</dbReference>
<dbReference type="EMBL" id="KQ965758">
    <property type="protein sequence ID" value="KXS16037.1"/>
    <property type="molecule type" value="Genomic_DNA"/>
</dbReference>
<dbReference type="GO" id="GO:0047490">
    <property type="term" value="F:pectin lyase activity"/>
    <property type="evidence" value="ECO:0007669"/>
    <property type="project" value="UniProtKB-EC"/>
</dbReference>
<feature type="signal peptide" evidence="8">
    <location>
        <begin position="1"/>
        <end position="22"/>
    </location>
</feature>
<keyword evidence="4 8" id="KW-0732">Signal</keyword>
<proteinExistence type="inferred from homology"/>
<evidence type="ECO:0000259" key="9">
    <source>
        <dbReference type="SMART" id="SM00656"/>
    </source>
</evidence>
<dbReference type="OMA" id="RACLAKN"/>
<evidence type="ECO:0000256" key="5">
    <source>
        <dbReference type="ARBA" id="ARBA00023239"/>
    </source>
</evidence>
<organism evidence="11 12">
    <name type="scientific">Gonapodya prolifera (strain JEL478)</name>
    <name type="common">Monoblepharis prolifera</name>
    <dbReference type="NCBI Taxonomy" id="1344416"/>
    <lineage>
        <taxon>Eukaryota</taxon>
        <taxon>Fungi</taxon>
        <taxon>Fungi incertae sedis</taxon>
        <taxon>Chytridiomycota</taxon>
        <taxon>Chytridiomycota incertae sedis</taxon>
        <taxon>Monoblepharidomycetes</taxon>
        <taxon>Monoblepharidales</taxon>
        <taxon>Gonapodyaceae</taxon>
        <taxon>Gonapodya</taxon>
    </lineage>
</organism>
<protein>
    <recommendedName>
        <fullName evidence="7">pectin lyase</fullName>
        <ecNumber evidence="7">4.2.2.10</ecNumber>
    </recommendedName>
</protein>
<dbReference type="Pfam" id="PF13229">
    <property type="entry name" value="Beta_helix"/>
    <property type="match status" value="1"/>
</dbReference>
<feature type="domain" description="Pectate lyase" evidence="9">
    <location>
        <begin position="99"/>
        <end position="314"/>
    </location>
</feature>
<dbReference type="EC" id="4.2.2.10" evidence="7"/>
<dbReference type="InterPro" id="IPR002022">
    <property type="entry name" value="Pec_lyase"/>
</dbReference>
<dbReference type="SUPFAM" id="SSF51126">
    <property type="entry name" value="Pectin lyase-like"/>
    <property type="match status" value="1"/>
</dbReference>
<comment type="catalytic activity">
    <reaction evidence="6">
        <text>Eliminative cleavage of (1-&gt;4)-alpha-D-galacturonan methyl ester to give oligosaccharides with 4-deoxy-6-O-methyl-alpha-D-galact-4-enuronosyl groups at their non-reducing ends.</text>
        <dbReference type="EC" id="4.2.2.10"/>
    </reaction>
</comment>
<dbReference type="STRING" id="1344416.A0A139AGX0"/>
<keyword evidence="12" id="KW-1185">Reference proteome</keyword>
<dbReference type="Proteomes" id="UP000070544">
    <property type="component" value="Unassembled WGS sequence"/>
</dbReference>
<dbReference type="InterPro" id="IPR011050">
    <property type="entry name" value="Pectin_lyase_fold/virulence"/>
</dbReference>
<name>A0A139AGX0_GONPJ</name>
<evidence type="ECO:0000256" key="1">
    <source>
        <dbReference type="ARBA" id="ARBA00004613"/>
    </source>
</evidence>
<dbReference type="EMBL" id="KQ965758">
    <property type="protein sequence ID" value="KXS16026.1"/>
    <property type="molecule type" value="Genomic_DNA"/>
</dbReference>
<dbReference type="InterPro" id="IPR045032">
    <property type="entry name" value="PEL"/>
</dbReference>
<evidence type="ECO:0000256" key="8">
    <source>
        <dbReference type="SAM" id="SignalP"/>
    </source>
</evidence>
<dbReference type="OrthoDB" id="1637350at2759"/>
<comment type="similarity">
    <text evidence="2">Belongs to the polysaccharide lyase 1 family.</text>
</comment>
<dbReference type="AlphaFoldDB" id="A0A139AGX0"/>
<dbReference type="Gene3D" id="2.160.20.10">
    <property type="entry name" value="Single-stranded right-handed beta-helix, Pectin lyase-like"/>
    <property type="match status" value="1"/>
</dbReference>
<sequence>MAHRIILVALTAIFLFAPGGQAQSSYVKGAAEGWAKGVVGGGNVAAVFPTTPAQLQQYLSDSVARVIVLKQTIDFTTTGSTVTATGCAPWGTGATCQEAINANNWCNTLAPSAAAPVSVSYNSAGTNGLTVASSKTLVGIGKTGVIKGKGLNIKGANNVIIQNIAITDINPRYVWGGDAITILGSSLVWIDHVTTARIGRMHIVLGYDPSPSVTISNSFIDGRTSYDTTCTGANGNGYHYWGIYFAGTGDKVTMKGNYIYHTQGRSPKVEGNTILHFVNNYVYDNTGHAFEGADSSHSAGTIVEGNVFQNVKSLFATPITGSYFTAPDTTTNAQCSSALGRACVVNAFGSTGGLLPSATTSFFSKFSGYPSVSAVAASQVAASVTASAGNTL</sequence>
<evidence type="ECO:0000256" key="2">
    <source>
        <dbReference type="ARBA" id="ARBA00010980"/>
    </source>
</evidence>
<reference evidence="11 12" key="1">
    <citation type="journal article" date="2015" name="Genome Biol. Evol.">
        <title>Phylogenomic analyses indicate that early fungi evolved digesting cell walls of algal ancestors of land plants.</title>
        <authorList>
            <person name="Chang Y."/>
            <person name="Wang S."/>
            <person name="Sekimoto S."/>
            <person name="Aerts A.L."/>
            <person name="Choi C."/>
            <person name="Clum A."/>
            <person name="LaButti K.M."/>
            <person name="Lindquist E.A."/>
            <person name="Yee Ngan C."/>
            <person name="Ohm R.A."/>
            <person name="Salamov A.A."/>
            <person name="Grigoriev I.V."/>
            <person name="Spatafora J.W."/>
            <person name="Berbee M.L."/>
        </authorList>
    </citation>
    <scope>NUCLEOTIDE SEQUENCE [LARGE SCALE GENOMIC DNA]</scope>
    <source>
        <strain evidence="11 12">JEL478</strain>
    </source>
</reference>
<dbReference type="GO" id="GO:0000272">
    <property type="term" value="P:polysaccharide catabolic process"/>
    <property type="evidence" value="ECO:0007669"/>
    <property type="project" value="UniProtKB-KW"/>
</dbReference>
<dbReference type="InterPro" id="IPR039448">
    <property type="entry name" value="Beta_helix"/>
</dbReference>